<dbReference type="AlphaFoldDB" id="A0A5C5UXX6"/>
<evidence type="ECO:0000256" key="1">
    <source>
        <dbReference type="SAM" id="SignalP"/>
    </source>
</evidence>
<dbReference type="InterPro" id="IPR011652">
    <property type="entry name" value="MORN_2"/>
</dbReference>
<dbReference type="Proteomes" id="UP000316714">
    <property type="component" value="Unassembled WGS sequence"/>
</dbReference>
<dbReference type="SUPFAM" id="SSF82185">
    <property type="entry name" value="Histone H3 K4-specific methyltransferase SET7/9 N-terminal domain"/>
    <property type="match status" value="2"/>
</dbReference>
<dbReference type="EMBL" id="SIHJ01000005">
    <property type="protein sequence ID" value="TWT30500.1"/>
    <property type="molecule type" value="Genomic_DNA"/>
</dbReference>
<dbReference type="Pfam" id="PF07661">
    <property type="entry name" value="MORN_2"/>
    <property type="match status" value="4"/>
</dbReference>
<feature type="signal peptide" evidence="1">
    <location>
        <begin position="1"/>
        <end position="30"/>
    </location>
</feature>
<evidence type="ECO:0000313" key="3">
    <source>
        <dbReference type="Proteomes" id="UP000316714"/>
    </source>
</evidence>
<accession>A0A5C5UXX6</accession>
<gene>
    <name evidence="2" type="primary">ywqK</name>
    <name evidence="2" type="ORF">KOR34_50590</name>
</gene>
<protein>
    <submittedName>
        <fullName evidence="2">Putative antitoxin YwqK</fullName>
    </submittedName>
</protein>
<sequence length="387" mass="43956" precursor="true">MKTLRMVYSDAVARTAAGLCSLALTTGAAAEFSVLTAEPSGPSAPAIEGGFDAIPITNELSKPGRIEVVRERRADGTVYIERETTLDHEENFVNHGSWRMFDRTGKVTAEGRYDMGKRVGPWQRWHDASTTQTVKGYPFNRFKAPFVSQATFTNGEMDGPWIIMDAESRKVMQISIEDGKRHDVAITWAPNGQVLRQETFKHGVPVGDVLELKNGAEELQRTATYLDGRQLVEKKANHQRSNNKKFVETYLAPKTVLKTRDDFWSLTFAEYEHEGEQMLHGMSRHWHPNGQLEREGEFDMGAKTGRFTHWHANGQKRVQGEYADGKQQGLWVWWHPNGQKSAIGRYDDGELVGRWRWWGEDGVLANQQNYGEEQVPVASRPELIFEF</sequence>
<keyword evidence="1" id="KW-0732">Signal</keyword>
<dbReference type="PANTHER" id="PTHR33706:SF1">
    <property type="entry name" value="TPR REPEAT PROTEIN"/>
    <property type="match status" value="1"/>
</dbReference>
<dbReference type="RefSeq" id="WP_197531725.1">
    <property type="nucleotide sequence ID" value="NZ_SIHJ01000005.1"/>
</dbReference>
<evidence type="ECO:0000313" key="2">
    <source>
        <dbReference type="EMBL" id="TWT30500.1"/>
    </source>
</evidence>
<organism evidence="2 3">
    <name type="scientific">Posidoniimonas corsicana</name>
    <dbReference type="NCBI Taxonomy" id="1938618"/>
    <lineage>
        <taxon>Bacteria</taxon>
        <taxon>Pseudomonadati</taxon>
        <taxon>Planctomycetota</taxon>
        <taxon>Planctomycetia</taxon>
        <taxon>Pirellulales</taxon>
        <taxon>Lacipirellulaceae</taxon>
        <taxon>Posidoniimonas</taxon>
    </lineage>
</organism>
<name>A0A5C5UXX6_9BACT</name>
<feature type="chain" id="PRO_5022943568" evidence="1">
    <location>
        <begin position="31"/>
        <end position="387"/>
    </location>
</feature>
<dbReference type="Gene3D" id="2.20.110.10">
    <property type="entry name" value="Histone H3 K4-specific methyltransferase SET7/9 N-terminal domain"/>
    <property type="match status" value="3"/>
</dbReference>
<reference evidence="2 3" key="1">
    <citation type="submission" date="2019-02" db="EMBL/GenBank/DDBJ databases">
        <title>Deep-cultivation of Planctomycetes and their phenomic and genomic characterization uncovers novel biology.</title>
        <authorList>
            <person name="Wiegand S."/>
            <person name="Jogler M."/>
            <person name="Boedeker C."/>
            <person name="Pinto D."/>
            <person name="Vollmers J."/>
            <person name="Rivas-Marin E."/>
            <person name="Kohn T."/>
            <person name="Peeters S.H."/>
            <person name="Heuer A."/>
            <person name="Rast P."/>
            <person name="Oberbeckmann S."/>
            <person name="Bunk B."/>
            <person name="Jeske O."/>
            <person name="Meyerdierks A."/>
            <person name="Storesund J.E."/>
            <person name="Kallscheuer N."/>
            <person name="Luecker S."/>
            <person name="Lage O.M."/>
            <person name="Pohl T."/>
            <person name="Merkel B.J."/>
            <person name="Hornburger P."/>
            <person name="Mueller R.-W."/>
            <person name="Bruemmer F."/>
            <person name="Labrenz M."/>
            <person name="Spormann A.M."/>
            <person name="Op Den Camp H."/>
            <person name="Overmann J."/>
            <person name="Amann R."/>
            <person name="Jetten M.S.M."/>
            <person name="Mascher T."/>
            <person name="Medema M.H."/>
            <person name="Devos D.P."/>
            <person name="Kaster A.-K."/>
            <person name="Ovreas L."/>
            <person name="Rohde M."/>
            <person name="Galperin M.Y."/>
            <person name="Jogler C."/>
        </authorList>
    </citation>
    <scope>NUCLEOTIDE SEQUENCE [LARGE SCALE GENOMIC DNA]</scope>
    <source>
        <strain evidence="2 3">KOR34</strain>
    </source>
</reference>
<proteinExistence type="predicted"/>
<dbReference type="PANTHER" id="PTHR33706">
    <property type="entry name" value="MORN VARIANT REPEAT PROTEIN"/>
    <property type="match status" value="1"/>
</dbReference>
<comment type="caution">
    <text evidence="2">The sequence shown here is derived from an EMBL/GenBank/DDBJ whole genome shotgun (WGS) entry which is preliminary data.</text>
</comment>
<keyword evidence="3" id="KW-1185">Reference proteome</keyword>